<accession>A0ABP6Z290</accession>
<keyword evidence="2" id="KW-1185">Reference proteome</keyword>
<evidence type="ECO:0000313" key="1">
    <source>
        <dbReference type="EMBL" id="GAA3596162.1"/>
    </source>
</evidence>
<dbReference type="EMBL" id="BAABCE010000041">
    <property type="protein sequence ID" value="GAA3596162.1"/>
    <property type="molecule type" value="Genomic_DNA"/>
</dbReference>
<proteinExistence type="predicted"/>
<comment type="caution">
    <text evidence="1">The sequence shown here is derived from an EMBL/GenBank/DDBJ whole genome shotgun (WGS) entry which is preliminary data.</text>
</comment>
<organism evidence="1 2">
    <name type="scientific">Streptomyces osmaniensis</name>
    <dbReference type="NCBI Taxonomy" id="593134"/>
    <lineage>
        <taxon>Bacteria</taxon>
        <taxon>Bacillati</taxon>
        <taxon>Actinomycetota</taxon>
        <taxon>Actinomycetes</taxon>
        <taxon>Kitasatosporales</taxon>
        <taxon>Streptomycetaceae</taxon>
        <taxon>Streptomyces</taxon>
    </lineage>
</organism>
<protein>
    <submittedName>
        <fullName evidence="1">Uncharacterized protein</fullName>
    </submittedName>
</protein>
<gene>
    <name evidence="1" type="ORF">GCM10022295_91430</name>
</gene>
<sequence length="110" mass="12038">MLAADAQTQVAWLVKHGVMTDEIALDFDHALRMAEALVAEGQLAGEVTADLREIDVILGGMSDGENTDRWTSDALAADEGWAQARRLARRVLVAELGEWQQPLPDITVIR</sequence>
<name>A0ABP6Z290_9ACTN</name>
<dbReference type="Proteomes" id="UP001500707">
    <property type="component" value="Unassembled WGS sequence"/>
</dbReference>
<evidence type="ECO:0000313" key="2">
    <source>
        <dbReference type="Proteomes" id="UP001500707"/>
    </source>
</evidence>
<reference evidence="2" key="1">
    <citation type="journal article" date="2019" name="Int. J. Syst. Evol. Microbiol.">
        <title>The Global Catalogue of Microorganisms (GCM) 10K type strain sequencing project: providing services to taxonomists for standard genome sequencing and annotation.</title>
        <authorList>
            <consortium name="The Broad Institute Genomics Platform"/>
            <consortium name="The Broad Institute Genome Sequencing Center for Infectious Disease"/>
            <person name="Wu L."/>
            <person name="Ma J."/>
        </authorList>
    </citation>
    <scope>NUCLEOTIDE SEQUENCE [LARGE SCALE GENOMIC DNA]</scope>
    <source>
        <strain evidence="2">JCM 17656</strain>
    </source>
</reference>